<keyword evidence="2" id="KW-1185">Reference proteome</keyword>
<dbReference type="InterPro" id="IPR052922">
    <property type="entry name" value="Cytidylate_Kinase-2"/>
</dbReference>
<organism evidence="1 2">
    <name type="scientific">Arthrobacter psychrolactophilus</name>
    <dbReference type="NCBI Taxonomy" id="92442"/>
    <lineage>
        <taxon>Bacteria</taxon>
        <taxon>Bacillati</taxon>
        <taxon>Actinomycetota</taxon>
        <taxon>Actinomycetes</taxon>
        <taxon>Micrococcales</taxon>
        <taxon>Micrococcaceae</taxon>
        <taxon>Arthrobacter</taxon>
    </lineage>
</organism>
<sequence>MLAASDRLPTLPQRVLVAGVSGAGKSTLSRRVAELLGLPYTELDSLFHGPNWEPRADFLSDVEHLSSAPGWATEWQYRQVRPLLAERAQLLIWLDYPVRVSMSRLIRRTVRRRLRREELWNGNYEGPLWGIFTDDDHIIRWGWNTRHSLKKLVPTLESKFPGLRVVRLTSPAEAEAWLGRLGQRVQG</sequence>
<dbReference type="OrthoDB" id="3199600at2"/>
<dbReference type="Proteomes" id="UP000247980">
    <property type="component" value="Unassembled WGS sequence"/>
</dbReference>
<dbReference type="Gene3D" id="3.40.50.300">
    <property type="entry name" value="P-loop containing nucleotide triphosphate hydrolases"/>
    <property type="match status" value="1"/>
</dbReference>
<accession>A0A2V5IUS9</accession>
<evidence type="ECO:0000313" key="1">
    <source>
        <dbReference type="EMBL" id="PYI40278.1"/>
    </source>
</evidence>
<dbReference type="SUPFAM" id="SSF52540">
    <property type="entry name" value="P-loop containing nucleoside triphosphate hydrolases"/>
    <property type="match status" value="1"/>
</dbReference>
<dbReference type="PANTHER" id="PTHR37816:SF1">
    <property type="entry name" value="TOXIN"/>
    <property type="match status" value="1"/>
</dbReference>
<dbReference type="EMBL" id="QJVC01000001">
    <property type="protein sequence ID" value="PYI40278.1"/>
    <property type="molecule type" value="Genomic_DNA"/>
</dbReference>
<dbReference type="InterPro" id="IPR027417">
    <property type="entry name" value="P-loop_NTPase"/>
</dbReference>
<name>A0A2V5IUS9_9MICC</name>
<comment type="caution">
    <text evidence="1">The sequence shown here is derived from an EMBL/GenBank/DDBJ whole genome shotgun (WGS) entry which is preliminary data.</text>
</comment>
<proteinExistence type="predicted"/>
<dbReference type="RefSeq" id="WP_110483603.1">
    <property type="nucleotide sequence ID" value="NZ_QJVC01000001.1"/>
</dbReference>
<evidence type="ECO:0000313" key="2">
    <source>
        <dbReference type="Proteomes" id="UP000247980"/>
    </source>
</evidence>
<reference evidence="1 2" key="1">
    <citation type="submission" date="2018-05" db="EMBL/GenBank/DDBJ databases">
        <title>Genetic diversity of glacier-inhabiting Cryobacterium bacteria in China and description of Cryobacterium mengkeensis sp. nov. and Arthrobacter glacialis sp. nov.</title>
        <authorList>
            <person name="Liu Q."/>
            <person name="Xin Y.-H."/>
        </authorList>
    </citation>
    <scope>NUCLEOTIDE SEQUENCE [LARGE SCALE GENOMIC DNA]</scope>
    <source>
        <strain evidence="1 2">B7</strain>
    </source>
</reference>
<dbReference type="PANTHER" id="PTHR37816">
    <property type="entry name" value="YALI0E33011P"/>
    <property type="match status" value="1"/>
</dbReference>
<protein>
    <submittedName>
        <fullName evidence="1">AAA family ATPase</fullName>
    </submittedName>
</protein>
<gene>
    <name evidence="1" type="ORF">CVS30_01830</name>
</gene>
<dbReference type="AlphaFoldDB" id="A0A2V5IUS9"/>